<dbReference type="EMBL" id="MCGE01000049">
    <property type="protein sequence ID" value="ORZ04654.1"/>
    <property type="molecule type" value="Genomic_DNA"/>
</dbReference>
<gene>
    <name evidence="1" type="ORF">BCR42DRAFT_444138</name>
</gene>
<dbReference type="AlphaFoldDB" id="A0A1X2HXP4"/>
<dbReference type="OrthoDB" id="10624051at2759"/>
<evidence type="ECO:0000313" key="1">
    <source>
        <dbReference type="EMBL" id="ORZ04654.1"/>
    </source>
</evidence>
<proteinExistence type="predicted"/>
<sequence>MPKIKHLQDFEGNLNHGWMNHETERLVTLDDIIKEKQQEYHLLHYEERRSHWKKLQVLKQELVPAFISYAHGLIGMRRVIFRRVQQADPWWSTGGQSHPRLTRAHRLDMLRIKHDPELTKFRHQDVSSPA</sequence>
<organism evidence="1 2">
    <name type="scientific">Absidia repens</name>
    <dbReference type="NCBI Taxonomy" id="90262"/>
    <lineage>
        <taxon>Eukaryota</taxon>
        <taxon>Fungi</taxon>
        <taxon>Fungi incertae sedis</taxon>
        <taxon>Mucoromycota</taxon>
        <taxon>Mucoromycotina</taxon>
        <taxon>Mucoromycetes</taxon>
        <taxon>Mucorales</taxon>
        <taxon>Cunninghamellaceae</taxon>
        <taxon>Absidia</taxon>
    </lineage>
</organism>
<evidence type="ECO:0000313" key="2">
    <source>
        <dbReference type="Proteomes" id="UP000193560"/>
    </source>
</evidence>
<reference evidence="1 2" key="1">
    <citation type="submission" date="2016-07" db="EMBL/GenBank/DDBJ databases">
        <title>Pervasive Adenine N6-methylation of Active Genes in Fungi.</title>
        <authorList>
            <consortium name="DOE Joint Genome Institute"/>
            <person name="Mondo S.J."/>
            <person name="Dannebaum R.O."/>
            <person name="Kuo R.C."/>
            <person name="Labutti K."/>
            <person name="Haridas S."/>
            <person name="Kuo A."/>
            <person name="Salamov A."/>
            <person name="Ahrendt S.R."/>
            <person name="Lipzen A."/>
            <person name="Sullivan W."/>
            <person name="Andreopoulos W.B."/>
            <person name="Clum A."/>
            <person name="Lindquist E."/>
            <person name="Daum C."/>
            <person name="Ramamoorthy G.K."/>
            <person name="Gryganskyi A."/>
            <person name="Culley D."/>
            <person name="Magnuson J.K."/>
            <person name="James T.Y."/>
            <person name="O'Malley M.A."/>
            <person name="Stajich J.E."/>
            <person name="Spatafora J.W."/>
            <person name="Visel A."/>
            <person name="Grigoriev I.V."/>
        </authorList>
    </citation>
    <scope>NUCLEOTIDE SEQUENCE [LARGE SCALE GENOMIC DNA]</scope>
    <source>
        <strain evidence="1 2">NRRL 1336</strain>
    </source>
</reference>
<name>A0A1X2HXP4_9FUNG</name>
<comment type="caution">
    <text evidence="1">The sequence shown here is derived from an EMBL/GenBank/DDBJ whole genome shotgun (WGS) entry which is preliminary data.</text>
</comment>
<protein>
    <submittedName>
        <fullName evidence="1">Uncharacterized protein</fullName>
    </submittedName>
</protein>
<accession>A0A1X2HXP4</accession>
<dbReference type="Proteomes" id="UP000193560">
    <property type="component" value="Unassembled WGS sequence"/>
</dbReference>
<keyword evidence="2" id="KW-1185">Reference proteome</keyword>